<protein>
    <submittedName>
        <fullName evidence="1">UvrABC system C protein, putative</fullName>
    </submittedName>
</protein>
<dbReference type="EMBL" id="BJWL01000023">
    <property type="protein sequence ID" value="GFZ13022.1"/>
    <property type="molecule type" value="Genomic_DNA"/>
</dbReference>
<comment type="caution">
    <text evidence="1">The sequence shown here is derived from an EMBL/GenBank/DDBJ whole genome shotgun (WGS) entry which is preliminary data.</text>
</comment>
<gene>
    <name evidence="1" type="ORF">Acr_23g0014070</name>
</gene>
<proteinExistence type="predicted"/>
<accession>A0A7J0GQE6</accession>
<dbReference type="Proteomes" id="UP000585474">
    <property type="component" value="Unassembled WGS sequence"/>
</dbReference>
<organism evidence="1 2">
    <name type="scientific">Actinidia rufa</name>
    <dbReference type="NCBI Taxonomy" id="165716"/>
    <lineage>
        <taxon>Eukaryota</taxon>
        <taxon>Viridiplantae</taxon>
        <taxon>Streptophyta</taxon>
        <taxon>Embryophyta</taxon>
        <taxon>Tracheophyta</taxon>
        <taxon>Spermatophyta</taxon>
        <taxon>Magnoliopsida</taxon>
        <taxon>eudicotyledons</taxon>
        <taxon>Gunneridae</taxon>
        <taxon>Pentapetalae</taxon>
        <taxon>asterids</taxon>
        <taxon>Ericales</taxon>
        <taxon>Actinidiaceae</taxon>
        <taxon>Actinidia</taxon>
    </lineage>
</organism>
<keyword evidence="2" id="KW-1185">Reference proteome</keyword>
<name>A0A7J0GQE6_9ERIC</name>
<evidence type="ECO:0000313" key="2">
    <source>
        <dbReference type="Proteomes" id="UP000585474"/>
    </source>
</evidence>
<dbReference type="PANTHER" id="PTHR31620">
    <property type="entry name" value="PROTEIN RETICULATA-RELATED 2, CHLOROPLASTIC-RELATED"/>
    <property type="match status" value="1"/>
</dbReference>
<dbReference type="PANTHER" id="PTHR31620:SF8">
    <property type="entry name" value="PROTEIN RETICULATA-RELATED 4, CHLOROPLASTIC-LIKE"/>
    <property type="match status" value="1"/>
</dbReference>
<dbReference type="OrthoDB" id="205639at2759"/>
<dbReference type="AlphaFoldDB" id="A0A7J0GQE6"/>
<evidence type="ECO:0000313" key="1">
    <source>
        <dbReference type="EMBL" id="GFZ13022.1"/>
    </source>
</evidence>
<reference evidence="1 2" key="1">
    <citation type="submission" date="2019-07" db="EMBL/GenBank/DDBJ databases">
        <title>De Novo Assembly of kiwifruit Actinidia rufa.</title>
        <authorList>
            <person name="Sugita-Konishi S."/>
            <person name="Sato K."/>
            <person name="Mori E."/>
            <person name="Abe Y."/>
            <person name="Kisaki G."/>
            <person name="Hamano K."/>
            <person name="Suezawa K."/>
            <person name="Otani M."/>
            <person name="Fukuda T."/>
            <person name="Manabe T."/>
            <person name="Gomi K."/>
            <person name="Tabuchi M."/>
            <person name="Akimitsu K."/>
            <person name="Kataoka I."/>
        </authorList>
    </citation>
    <scope>NUCLEOTIDE SEQUENCE [LARGE SCALE GENOMIC DNA]</scope>
    <source>
        <strain evidence="2">cv. Fuchu</strain>
    </source>
</reference>
<sequence>MGVTPAVEAEAEAEAAVVERERGEKKDRGFDAILTLAEVGRSLDSLPKDLAAAIEAGRIPGSIVVKYLELEKSPLFRWLLQFGGFRERLLADDLFLFKVFMECGVGIFTKDNEMVDKVKECYRDGSEAV</sequence>